<evidence type="ECO:0000313" key="1">
    <source>
        <dbReference type="EMBL" id="BBI92179.1"/>
    </source>
</evidence>
<sequence>MALWLLFDSIFPQFTSIRQAVISLGVSVKLAKMWFRVASAANFHLVVSSPMILMPQGDCV</sequence>
<organism evidence="1 2">
    <name type="scientific">Serratia symbiotica</name>
    <dbReference type="NCBI Taxonomy" id="138074"/>
    <lineage>
        <taxon>Bacteria</taxon>
        <taxon>Pseudomonadati</taxon>
        <taxon>Pseudomonadota</taxon>
        <taxon>Gammaproteobacteria</taxon>
        <taxon>Enterobacterales</taxon>
        <taxon>Yersiniaceae</taxon>
        <taxon>Serratia</taxon>
    </lineage>
</organism>
<reference evidence="1 2" key="1">
    <citation type="submission" date="2019-03" db="EMBL/GenBank/DDBJ databases">
        <title>The genome sequence of Candidatus Serratia symbiotica strain IS.</title>
        <authorList>
            <person name="Nikoh N."/>
            <person name="Koga R."/>
            <person name="Oshima K."/>
            <person name="Hattori M."/>
            <person name="Fukatsu T."/>
        </authorList>
    </citation>
    <scope>NUCLEOTIDE SEQUENCE [LARGE SCALE GENOMIC DNA]</scope>
    <source>
        <strain evidence="1 2">IS</strain>
    </source>
</reference>
<dbReference type="AlphaFoldDB" id="A0A455VGE6"/>
<dbReference type="Proteomes" id="UP000324392">
    <property type="component" value="Chromosome"/>
</dbReference>
<gene>
    <name evidence="1" type="ORF">SSYIS1_17810</name>
</gene>
<name>A0A455VGE6_9GAMM</name>
<dbReference type="EMBL" id="AP019531">
    <property type="protein sequence ID" value="BBI92179.1"/>
    <property type="molecule type" value="Genomic_DNA"/>
</dbReference>
<proteinExistence type="predicted"/>
<protein>
    <submittedName>
        <fullName evidence="1">Uncharacterized protein</fullName>
    </submittedName>
</protein>
<accession>A0A455VGE6</accession>
<evidence type="ECO:0000313" key="2">
    <source>
        <dbReference type="Proteomes" id="UP000324392"/>
    </source>
</evidence>